<organism evidence="3 4">
    <name type="scientific">Lithocarpus litseifolius</name>
    <dbReference type="NCBI Taxonomy" id="425828"/>
    <lineage>
        <taxon>Eukaryota</taxon>
        <taxon>Viridiplantae</taxon>
        <taxon>Streptophyta</taxon>
        <taxon>Embryophyta</taxon>
        <taxon>Tracheophyta</taxon>
        <taxon>Spermatophyta</taxon>
        <taxon>Magnoliopsida</taxon>
        <taxon>eudicotyledons</taxon>
        <taxon>Gunneridae</taxon>
        <taxon>Pentapetalae</taxon>
        <taxon>rosids</taxon>
        <taxon>fabids</taxon>
        <taxon>Fagales</taxon>
        <taxon>Fagaceae</taxon>
        <taxon>Lithocarpus</taxon>
    </lineage>
</organism>
<accession>A0AAW2CKY2</accession>
<dbReference type="EMBL" id="JAZDWU010000006">
    <property type="protein sequence ID" value="KAK9998721.1"/>
    <property type="molecule type" value="Genomic_DNA"/>
</dbReference>
<comment type="caution">
    <text evidence="3">The sequence shown here is derived from an EMBL/GenBank/DDBJ whole genome shotgun (WGS) entry which is preliminary data.</text>
</comment>
<name>A0AAW2CKY2_9ROSI</name>
<feature type="domain" description="Reverse transcriptase zinc-binding" evidence="2">
    <location>
        <begin position="104"/>
        <end position="189"/>
    </location>
</feature>
<protein>
    <recommendedName>
        <fullName evidence="2">Reverse transcriptase zinc-binding domain-containing protein</fullName>
    </recommendedName>
</protein>
<sequence>MPLARAPLSESNERKGKQPKAVGKSRNTVGTWKKIQRTTNTTVREEWPNLQVGDLIDDRDWEWKRTMIEEIFAPRTCEEIHAIPLSREHTQDTLIWKENWKHEFSVKSAYHVVLRLSKQEVTEHSQAGVDRKLWKKVWKLNVPPKVRTFMWRACADILPTRDNLHRRRVDVDRNCEFFHQQPKTSAHLL</sequence>
<keyword evidence="4" id="KW-1185">Reference proteome</keyword>
<dbReference type="InterPro" id="IPR026960">
    <property type="entry name" value="RVT-Znf"/>
</dbReference>
<reference evidence="3 4" key="1">
    <citation type="submission" date="2024-01" db="EMBL/GenBank/DDBJ databases">
        <title>A telomere-to-telomere, gap-free genome of sweet tea (Lithocarpus litseifolius).</title>
        <authorList>
            <person name="Zhou J."/>
        </authorList>
    </citation>
    <scope>NUCLEOTIDE SEQUENCE [LARGE SCALE GENOMIC DNA]</scope>
    <source>
        <strain evidence="3">Zhou-2022a</strain>
        <tissue evidence="3">Leaf</tissue>
    </source>
</reference>
<gene>
    <name evidence="3" type="ORF">SO802_018324</name>
</gene>
<evidence type="ECO:0000259" key="2">
    <source>
        <dbReference type="Pfam" id="PF13966"/>
    </source>
</evidence>
<dbReference type="Proteomes" id="UP001459277">
    <property type="component" value="Unassembled WGS sequence"/>
</dbReference>
<proteinExistence type="predicted"/>
<dbReference type="Pfam" id="PF13966">
    <property type="entry name" value="zf-RVT"/>
    <property type="match status" value="1"/>
</dbReference>
<evidence type="ECO:0000313" key="3">
    <source>
        <dbReference type="EMBL" id="KAK9998721.1"/>
    </source>
</evidence>
<feature type="region of interest" description="Disordered" evidence="1">
    <location>
        <begin position="1"/>
        <end position="28"/>
    </location>
</feature>
<dbReference type="AlphaFoldDB" id="A0AAW2CKY2"/>
<evidence type="ECO:0000313" key="4">
    <source>
        <dbReference type="Proteomes" id="UP001459277"/>
    </source>
</evidence>
<evidence type="ECO:0000256" key="1">
    <source>
        <dbReference type="SAM" id="MobiDB-lite"/>
    </source>
</evidence>